<dbReference type="AlphaFoldDB" id="A0A0E9W976"/>
<sequence>MGTRIQWFLVRYLKCDANLS</sequence>
<protein>
    <submittedName>
        <fullName evidence="1">Uncharacterized protein</fullName>
    </submittedName>
</protein>
<dbReference type="EMBL" id="GBXM01021741">
    <property type="protein sequence ID" value="JAH86836.1"/>
    <property type="molecule type" value="Transcribed_RNA"/>
</dbReference>
<name>A0A0E9W976_ANGAN</name>
<organism evidence="1">
    <name type="scientific">Anguilla anguilla</name>
    <name type="common">European freshwater eel</name>
    <name type="synonym">Muraena anguilla</name>
    <dbReference type="NCBI Taxonomy" id="7936"/>
    <lineage>
        <taxon>Eukaryota</taxon>
        <taxon>Metazoa</taxon>
        <taxon>Chordata</taxon>
        <taxon>Craniata</taxon>
        <taxon>Vertebrata</taxon>
        <taxon>Euteleostomi</taxon>
        <taxon>Actinopterygii</taxon>
        <taxon>Neopterygii</taxon>
        <taxon>Teleostei</taxon>
        <taxon>Anguilliformes</taxon>
        <taxon>Anguillidae</taxon>
        <taxon>Anguilla</taxon>
    </lineage>
</organism>
<reference evidence="1" key="1">
    <citation type="submission" date="2014-11" db="EMBL/GenBank/DDBJ databases">
        <authorList>
            <person name="Amaro Gonzalez C."/>
        </authorList>
    </citation>
    <scope>NUCLEOTIDE SEQUENCE</scope>
</reference>
<proteinExistence type="predicted"/>
<reference evidence="1" key="2">
    <citation type="journal article" date="2015" name="Fish Shellfish Immunol.">
        <title>Early steps in the European eel (Anguilla anguilla)-Vibrio vulnificus interaction in the gills: Role of the RtxA13 toxin.</title>
        <authorList>
            <person name="Callol A."/>
            <person name="Pajuelo D."/>
            <person name="Ebbesson L."/>
            <person name="Teles M."/>
            <person name="MacKenzie S."/>
            <person name="Amaro C."/>
        </authorList>
    </citation>
    <scope>NUCLEOTIDE SEQUENCE</scope>
</reference>
<evidence type="ECO:0000313" key="1">
    <source>
        <dbReference type="EMBL" id="JAH86836.1"/>
    </source>
</evidence>
<accession>A0A0E9W976</accession>